<evidence type="ECO:0000313" key="1">
    <source>
        <dbReference type="EMBL" id="CCX10096.1"/>
    </source>
</evidence>
<dbReference type="Proteomes" id="UP000018144">
    <property type="component" value="Unassembled WGS sequence"/>
</dbReference>
<keyword evidence="2" id="KW-1185">Reference proteome</keyword>
<dbReference type="AlphaFoldDB" id="U4L951"/>
<protein>
    <submittedName>
        <fullName evidence="1">Uncharacterized protein</fullName>
    </submittedName>
</protein>
<evidence type="ECO:0000313" key="2">
    <source>
        <dbReference type="Proteomes" id="UP000018144"/>
    </source>
</evidence>
<name>U4L951_PYROM</name>
<sequence>MLTNIRIEAHIDDVLDNDAVLAAWDSDIQNKIRSTLKFKACGIERVHAAAEEQPVAFPMVNMETCNNRQPITFFRAGLSGFSKF</sequence>
<dbReference type="EMBL" id="HF935511">
    <property type="protein sequence ID" value="CCX10096.1"/>
    <property type="molecule type" value="Genomic_DNA"/>
</dbReference>
<organism evidence="1 2">
    <name type="scientific">Pyronema omphalodes (strain CBS 100304)</name>
    <name type="common">Pyronema confluens</name>
    <dbReference type="NCBI Taxonomy" id="1076935"/>
    <lineage>
        <taxon>Eukaryota</taxon>
        <taxon>Fungi</taxon>
        <taxon>Dikarya</taxon>
        <taxon>Ascomycota</taxon>
        <taxon>Pezizomycotina</taxon>
        <taxon>Pezizomycetes</taxon>
        <taxon>Pezizales</taxon>
        <taxon>Pyronemataceae</taxon>
        <taxon>Pyronema</taxon>
    </lineage>
</organism>
<proteinExistence type="predicted"/>
<gene>
    <name evidence="1" type="ORF">PCON_09689</name>
</gene>
<reference evidence="1 2" key="1">
    <citation type="journal article" date="2013" name="PLoS Genet.">
        <title>The genome and development-dependent transcriptomes of Pyronema confluens: a window into fungal evolution.</title>
        <authorList>
            <person name="Traeger S."/>
            <person name="Altegoer F."/>
            <person name="Freitag M."/>
            <person name="Gabaldon T."/>
            <person name="Kempken F."/>
            <person name="Kumar A."/>
            <person name="Marcet-Houben M."/>
            <person name="Poggeler S."/>
            <person name="Stajich J.E."/>
            <person name="Nowrousian M."/>
        </authorList>
    </citation>
    <scope>NUCLEOTIDE SEQUENCE [LARGE SCALE GENOMIC DNA]</scope>
    <source>
        <strain evidence="2">CBS 100304</strain>
        <tissue evidence="1">Vegetative mycelium</tissue>
    </source>
</reference>
<accession>U4L951</accession>